<protein>
    <recommendedName>
        <fullName evidence="3">Phage gp6-like head-tail connector protein</fullName>
    </recommendedName>
</protein>
<gene>
    <name evidence="1" type="ORF">BK754_31760</name>
</gene>
<name>A0A9X6FGX7_BACTU</name>
<comment type="caution">
    <text evidence="1">The sequence shown here is derived from an EMBL/GenBank/DDBJ whole genome shotgun (WGS) entry which is preliminary data.</text>
</comment>
<accession>A0A9X6FGX7</accession>
<dbReference type="AlphaFoldDB" id="A0A9X6FGX7"/>
<proteinExistence type="predicted"/>
<evidence type="ECO:0008006" key="3">
    <source>
        <dbReference type="Google" id="ProtNLM"/>
    </source>
</evidence>
<organism evidence="1 2">
    <name type="scientific">Bacillus thuringiensis serovar subtoxicus</name>
    <dbReference type="NCBI Taxonomy" id="475791"/>
    <lineage>
        <taxon>Bacteria</taxon>
        <taxon>Bacillati</taxon>
        <taxon>Bacillota</taxon>
        <taxon>Bacilli</taxon>
        <taxon>Bacillales</taxon>
        <taxon>Bacillaceae</taxon>
        <taxon>Bacillus</taxon>
        <taxon>Bacillus cereus group</taxon>
    </lineage>
</organism>
<reference evidence="1 2" key="1">
    <citation type="submission" date="2016-10" db="EMBL/GenBank/DDBJ databases">
        <title>Comparative genomics of Bacillus thuringiensis reveals a path to pathogens against multiple invertebrate hosts.</title>
        <authorList>
            <person name="Zheng J."/>
            <person name="Gao Q."/>
            <person name="Liu H."/>
            <person name="Peng D."/>
            <person name="Ruan L."/>
            <person name="Sun M."/>
        </authorList>
    </citation>
    <scope>NUCLEOTIDE SEQUENCE [LARGE SCALE GENOMIC DNA]</scope>
    <source>
        <strain evidence="1">BGSC 4I4</strain>
    </source>
</reference>
<sequence>MNSNQSQAAEGPSLNLLEEAKHALAITWDEEDKDIIKLIDRSVYFINDLTGVELDLEVNFAARELVVNRVRYDYNNALDEFEDNYRQPLSRLILHAAINERNKENADETASKNL</sequence>
<evidence type="ECO:0000313" key="2">
    <source>
        <dbReference type="Proteomes" id="UP000194882"/>
    </source>
</evidence>
<dbReference type="RefSeq" id="WP_086402904.1">
    <property type="nucleotide sequence ID" value="NZ_NFDT01000267.1"/>
</dbReference>
<dbReference type="Proteomes" id="UP000194882">
    <property type="component" value="Unassembled WGS sequence"/>
</dbReference>
<dbReference type="EMBL" id="NFDT01000267">
    <property type="protein sequence ID" value="OTY82573.1"/>
    <property type="molecule type" value="Genomic_DNA"/>
</dbReference>
<evidence type="ECO:0000313" key="1">
    <source>
        <dbReference type="EMBL" id="OTY82573.1"/>
    </source>
</evidence>